<dbReference type="GO" id="GO:0006508">
    <property type="term" value="P:proteolysis"/>
    <property type="evidence" value="ECO:0007669"/>
    <property type="project" value="InterPro"/>
</dbReference>
<evidence type="ECO:0000313" key="3">
    <source>
        <dbReference type="EMBL" id="OIW05641.1"/>
    </source>
</evidence>
<reference evidence="3 4" key="1">
    <citation type="journal article" date="2017" name="Plant Biotechnol. J.">
        <title>A comprehensive draft genome sequence for lupin (Lupinus angustifolius), an emerging health food: insights into plant-microbe interactions and legume evolution.</title>
        <authorList>
            <person name="Hane J.K."/>
            <person name="Ming Y."/>
            <person name="Kamphuis L.G."/>
            <person name="Nelson M.N."/>
            <person name="Garg G."/>
            <person name="Atkins C.A."/>
            <person name="Bayer P.E."/>
            <person name="Bravo A."/>
            <person name="Bringans S."/>
            <person name="Cannon S."/>
            <person name="Edwards D."/>
            <person name="Foley R."/>
            <person name="Gao L.L."/>
            <person name="Harrison M.J."/>
            <person name="Huang W."/>
            <person name="Hurgobin B."/>
            <person name="Li S."/>
            <person name="Liu C.W."/>
            <person name="McGrath A."/>
            <person name="Morahan G."/>
            <person name="Murray J."/>
            <person name="Weller J."/>
            <person name="Jian J."/>
            <person name="Singh K.B."/>
        </authorList>
    </citation>
    <scope>NUCLEOTIDE SEQUENCE</scope>
    <source>
        <strain evidence="4">cv. Tanjil</strain>
        <tissue evidence="3">Whole plant</tissue>
    </source>
</reference>
<dbReference type="GO" id="GO:0016747">
    <property type="term" value="F:acyltransferase activity, transferring groups other than amino-acyl groups"/>
    <property type="evidence" value="ECO:0007669"/>
    <property type="project" value="TreeGrafter"/>
</dbReference>
<protein>
    <recommendedName>
        <fullName evidence="5">Serine carboxypeptidase-like 18</fullName>
    </recommendedName>
</protein>
<feature type="chain" id="PRO_5020037865" description="Serine carboxypeptidase-like 18" evidence="2">
    <location>
        <begin position="25"/>
        <end position="387"/>
    </location>
</feature>
<dbReference type="PANTHER" id="PTHR11802">
    <property type="entry name" value="SERINE PROTEASE FAMILY S10 SERINE CARBOXYPEPTIDASE"/>
    <property type="match status" value="1"/>
</dbReference>
<dbReference type="Gramene" id="OIW05641">
    <property type="protein sequence ID" value="OIW05641"/>
    <property type="gene ID" value="TanjilG_23427"/>
</dbReference>
<dbReference type="InterPro" id="IPR001563">
    <property type="entry name" value="Peptidase_S10"/>
</dbReference>
<dbReference type="Gene3D" id="3.40.50.1820">
    <property type="entry name" value="alpha/beta hydrolase"/>
    <property type="match status" value="1"/>
</dbReference>
<dbReference type="FunFam" id="3.40.50.1820:FF:000072">
    <property type="entry name" value="Serine carboxypeptidase-like 19"/>
    <property type="match status" value="1"/>
</dbReference>
<dbReference type="SUPFAM" id="SSF53474">
    <property type="entry name" value="alpha/beta-Hydrolases"/>
    <property type="match status" value="1"/>
</dbReference>
<dbReference type="Pfam" id="PF00450">
    <property type="entry name" value="Peptidase_S10"/>
    <property type="match status" value="2"/>
</dbReference>
<organism evidence="3 4">
    <name type="scientific">Lupinus angustifolius</name>
    <name type="common">Narrow-leaved blue lupine</name>
    <dbReference type="NCBI Taxonomy" id="3871"/>
    <lineage>
        <taxon>Eukaryota</taxon>
        <taxon>Viridiplantae</taxon>
        <taxon>Streptophyta</taxon>
        <taxon>Embryophyta</taxon>
        <taxon>Tracheophyta</taxon>
        <taxon>Spermatophyta</taxon>
        <taxon>Magnoliopsida</taxon>
        <taxon>eudicotyledons</taxon>
        <taxon>Gunneridae</taxon>
        <taxon>Pentapetalae</taxon>
        <taxon>rosids</taxon>
        <taxon>fabids</taxon>
        <taxon>Fabales</taxon>
        <taxon>Fabaceae</taxon>
        <taxon>Papilionoideae</taxon>
        <taxon>50 kb inversion clade</taxon>
        <taxon>genistoids sensu lato</taxon>
        <taxon>core genistoids</taxon>
        <taxon>Genisteae</taxon>
        <taxon>Lupinus</taxon>
    </lineage>
</organism>
<dbReference type="InterPro" id="IPR029058">
    <property type="entry name" value="AB_hydrolase_fold"/>
</dbReference>
<dbReference type="Proteomes" id="UP000188354">
    <property type="component" value="Chromosome LG08"/>
</dbReference>
<sequence length="387" mass="44479">MNWRCSCVMVIIFVLLLLPFLASPASIIKNLPGYNGVLPFKLETGYIGVGEGEEVQIFHLFVESQRNPNIDPVLLWFVGGPGCSGFSAFFFENGPLRMDSNYSGDIPKLELNPYGWTQRLNMIYIDMPVGTGFSYSETQQGYYSNDTQWVEHTYSFLQKWFIDHPKFGSNPLYIGGGSYSGLVTGPLVQKVYEGYIARHKPLLNIKGYVLASPAVDTYHDNNMKVLYAYQMSLIPEYLYESMKENCNGDFVNIDPENTKCVSDYEAYSESYYHILVNTWANDENVRKALHIREGTKEEFMRCNKTLAYTTDRLNVVEYYRNLTYANLEALVYTSDLDMAIPHLSTQHWIKSLNMSLHDKWRAWFVDGQVAGVLDMLLRHLSPRKFIK</sequence>
<keyword evidence="2" id="KW-0732">Signal</keyword>
<dbReference type="PANTHER" id="PTHR11802:SF413">
    <property type="entry name" value="PEPTIDASE S10, SERINE CARBOXYPEPTIDASE, ALPHA_BETA HYDROLASE-RELATED"/>
    <property type="match status" value="1"/>
</dbReference>
<evidence type="ECO:0000256" key="1">
    <source>
        <dbReference type="ARBA" id="ARBA00009431"/>
    </source>
</evidence>
<dbReference type="GO" id="GO:0004185">
    <property type="term" value="F:serine-type carboxypeptidase activity"/>
    <property type="evidence" value="ECO:0007669"/>
    <property type="project" value="InterPro"/>
</dbReference>
<comment type="similarity">
    <text evidence="1">Belongs to the peptidase S10 family.</text>
</comment>
<evidence type="ECO:0000256" key="2">
    <source>
        <dbReference type="SAM" id="SignalP"/>
    </source>
</evidence>
<gene>
    <name evidence="3" type="ORF">TanjilG_23427</name>
</gene>
<dbReference type="EMBL" id="CM007368">
    <property type="protein sequence ID" value="OIW05641.1"/>
    <property type="molecule type" value="Genomic_DNA"/>
</dbReference>
<dbReference type="AlphaFoldDB" id="A0A4P1R9I7"/>
<keyword evidence="4" id="KW-1185">Reference proteome</keyword>
<dbReference type="GO" id="GO:0019748">
    <property type="term" value="P:secondary metabolic process"/>
    <property type="evidence" value="ECO:0007669"/>
    <property type="project" value="TreeGrafter"/>
</dbReference>
<evidence type="ECO:0000313" key="4">
    <source>
        <dbReference type="Proteomes" id="UP000188354"/>
    </source>
</evidence>
<name>A0A4P1R9I7_LUPAN</name>
<accession>A0A4P1R9I7</accession>
<proteinExistence type="inferred from homology"/>
<dbReference type="PRINTS" id="PR00724">
    <property type="entry name" value="CRBOXYPTASEC"/>
</dbReference>
<evidence type="ECO:0008006" key="5">
    <source>
        <dbReference type="Google" id="ProtNLM"/>
    </source>
</evidence>
<feature type="signal peptide" evidence="2">
    <location>
        <begin position="1"/>
        <end position="24"/>
    </location>
</feature>